<feature type="transmembrane region" description="Helical" evidence="5">
    <location>
        <begin position="165"/>
        <end position="185"/>
    </location>
</feature>
<evidence type="ECO:0000256" key="4">
    <source>
        <dbReference type="ARBA" id="ARBA00023136"/>
    </source>
</evidence>
<dbReference type="PANTHER" id="PTHR48021">
    <property type="match status" value="1"/>
</dbReference>
<dbReference type="InParanoid" id="A0A6P7FLY1"/>
<dbReference type="KEGG" id="dvv:114329164"/>
<dbReference type="Gene3D" id="1.20.1250.20">
    <property type="entry name" value="MFS general substrate transporter like domains"/>
    <property type="match status" value="1"/>
</dbReference>
<dbReference type="InterPro" id="IPR050549">
    <property type="entry name" value="MFS_Trehalose_Transporter"/>
</dbReference>
<dbReference type="OrthoDB" id="6783582at2759"/>
<feature type="transmembrane region" description="Helical" evidence="5">
    <location>
        <begin position="284"/>
        <end position="304"/>
    </location>
</feature>
<feature type="transmembrane region" description="Helical" evidence="5">
    <location>
        <begin position="406"/>
        <end position="426"/>
    </location>
</feature>
<feature type="transmembrane region" description="Helical" evidence="5">
    <location>
        <begin position="342"/>
        <end position="362"/>
    </location>
</feature>
<dbReference type="SUPFAM" id="SSF103473">
    <property type="entry name" value="MFS general substrate transporter"/>
    <property type="match status" value="1"/>
</dbReference>
<proteinExistence type="predicted"/>
<comment type="subcellular location">
    <subcellularLocation>
        <location evidence="1">Membrane</location>
        <topology evidence="1">Multi-pass membrane protein</topology>
    </subcellularLocation>
</comment>
<evidence type="ECO:0000256" key="3">
    <source>
        <dbReference type="ARBA" id="ARBA00022989"/>
    </source>
</evidence>
<dbReference type="InterPro" id="IPR005828">
    <property type="entry name" value="MFS_sugar_transport-like"/>
</dbReference>
<evidence type="ECO:0000259" key="6">
    <source>
        <dbReference type="PROSITE" id="PS50850"/>
    </source>
</evidence>
<dbReference type="AlphaFoldDB" id="A0A6P7FLY1"/>
<dbReference type="InterPro" id="IPR036259">
    <property type="entry name" value="MFS_trans_sf"/>
</dbReference>
<evidence type="ECO:0000256" key="2">
    <source>
        <dbReference type="ARBA" id="ARBA00022692"/>
    </source>
</evidence>
<feature type="transmembrane region" description="Helical" evidence="5">
    <location>
        <begin position="76"/>
        <end position="94"/>
    </location>
</feature>
<dbReference type="InterPro" id="IPR005829">
    <property type="entry name" value="Sugar_transporter_CS"/>
</dbReference>
<dbReference type="PROSITE" id="PS00217">
    <property type="entry name" value="SUGAR_TRANSPORT_2"/>
    <property type="match status" value="1"/>
</dbReference>
<evidence type="ECO:0000256" key="1">
    <source>
        <dbReference type="ARBA" id="ARBA00004141"/>
    </source>
</evidence>
<sequence length="443" mass="49193">MTKILVAGILAGCLLMIPAGISEASYGLYAQRLLKDDHTVKITLTLISIFRLLSKIGSISGSLVFSILAEIIGRKYTITAISIPYIISCITFQLTSTYMMGCVANFLTGFSIGGAYSILPIYIGEVATKSSRGRLISLLHTSFILGRFFVGAILGQFFIKNSLPVINFTTGVLAIFAAILSIAFVTETPYFYLKKVKHELVKISLQKIRRENANYELELTEIQERKTFGIPDNGVGKGMFFKYKWLKPYLLLTCLYVLIWLSLFLTFSIPVRQTYYDANIDPEIKALVVGGVNLVSSLVILLLIDKLGRKLSLMYSFAAITGICLVFFVLKQSKAPLDVLFIIYPSISIAINIGVGPVPSVLLGEIFPLNQKMICSGISNAVYFTLQAVMLALDELNLKYDSFPNIHVYISFIVSTASVLIIKLFYIETKCKSLSEIERELNR</sequence>
<feature type="transmembrane region" description="Helical" evidence="5">
    <location>
        <begin position="48"/>
        <end position="69"/>
    </location>
</feature>
<dbReference type="PANTHER" id="PTHR48021:SF1">
    <property type="entry name" value="GH07001P-RELATED"/>
    <property type="match status" value="1"/>
</dbReference>
<dbReference type="PROSITE" id="PS00216">
    <property type="entry name" value="SUGAR_TRANSPORT_1"/>
    <property type="match status" value="1"/>
</dbReference>
<feature type="transmembrane region" description="Helical" evidence="5">
    <location>
        <begin position="135"/>
        <end position="159"/>
    </location>
</feature>
<dbReference type="InterPro" id="IPR020846">
    <property type="entry name" value="MFS_dom"/>
</dbReference>
<reference evidence="7" key="1">
    <citation type="submission" date="2025-08" db="UniProtKB">
        <authorList>
            <consortium name="RefSeq"/>
        </authorList>
    </citation>
    <scope>IDENTIFICATION</scope>
    <source>
        <tissue evidence="7">Whole insect</tissue>
    </source>
</reference>
<keyword evidence="3 5" id="KW-1133">Transmembrane helix</keyword>
<dbReference type="RefSeq" id="XP_028133983.1">
    <property type="nucleotide sequence ID" value="XM_028278182.1"/>
</dbReference>
<accession>A0A6P7FLY1</accession>
<feature type="transmembrane region" description="Helical" evidence="5">
    <location>
        <begin position="106"/>
        <end position="123"/>
    </location>
</feature>
<evidence type="ECO:0000313" key="7">
    <source>
        <dbReference type="RefSeq" id="XP_028133983.1"/>
    </source>
</evidence>
<name>A0A6P7FLY1_DIAVI</name>
<feature type="transmembrane region" description="Helical" evidence="5">
    <location>
        <begin position="249"/>
        <end position="269"/>
    </location>
</feature>
<protein>
    <submittedName>
        <fullName evidence="7">Facilitated trehalose transporter Tret1-like isoform X1</fullName>
    </submittedName>
</protein>
<evidence type="ECO:0000256" key="5">
    <source>
        <dbReference type="SAM" id="Phobius"/>
    </source>
</evidence>
<dbReference type="GO" id="GO:0022857">
    <property type="term" value="F:transmembrane transporter activity"/>
    <property type="evidence" value="ECO:0007669"/>
    <property type="project" value="InterPro"/>
</dbReference>
<dbReference type="Pfam" id="PF00083">
    <property type="entry name" value="Sugar_tr"/>
    <property type="match status" value="1"/>
</dbReference>
<keyword evidence="4 5" id="KW-0472">Membrane</keyword>
<dbReference type="GO" id="GO:0016020">
    <property type="term" value="C:membrane"/>
    <property type="evidence" value="ECO:0007669"/>
    <property type="project" value="UniProtKB-SubCell"/>
</dbReference>
<feature type="domain" description="Major facilitator superfamily (MFS) profile" evidence="6">
    <location>
        <begin position="4"/>
        <end position="430"/>
    </location>
</feature>
<feature type="transmembrane region" description="Helical" evidence="5">
    <location>
        <begin position="374"/>
        <end position="394"/>
    </location>
</feature>
<dbReference type="PROSITE" id="PS50850">
    <property type="entry name" value="MFS"/>
    <property type="match status" value="1"/>
</dbReference>
<feature type="transmembrane region" description="Helical" evidence="5">
    <location>
        <begin position="311"/>
        <end position="330"/>
    </location>
</feature>
<organism evidence="7">
    <name type="scientific">Diabrotica virgifera virgifera</name>
    <name type="common">western corn rootworm</name>
    <dbReference type="NCBI Taxonomy" id="50390"/>
    <lineage>
        <taxon>Eukaryota</taxon>
        <taxon>Metazoa</taxon>
        <taxon>Ecdysozoa</taxon>
        <taxon>Arthropoda</taxon>
        <taxon>Hexapoda</taxon>
        <taxon>Insecta</taxon>
        <taxon>Pterygota</taxon>
        <taxon>Neoptera</taxon>
        <taxon>Endopterygota</taxon>
        <taxon>Coleoptera</taxon>
        <taxon>Polyphaga</taxon>
        <taxon>Cucujiformia</taxon>
        <taxon>Chrysomeloidea</taxon>
        <taxon>Chrysomelidae</taxon>
        <taxon>Galerucinae</taxon>
        <taxon>Diabroticina</taxon>
        <taxon>Diabroticites</taxon>
        <taxon>Diabrotica</taxon>
    </lineage>
</organism>
<gene>
    <name evidence="7" type="primary">LOC114329164</name>
</gene>
<keyword evidence="2 5" id="KW-0812">Transmembrane</keyword>